<dbReference type="EMBL" id="KN423053">
    <property type="protein sequence ID" value="KHG22854.1"/>
    <property type="molecule type" value="Genomic_DNA"/>
</dbReference>
<proteinExistence type="predicted"/>
<keyword evidence="1" id="KW-0812">Transmembrane</keyword>
<dbReference type="Proteomes" id="UP000032142">
    <property type="component" value="Unassembled WGS sequence"/>
</dbReference>
<evidence type="ECO:0000256" key="1">
    <source>
        <dbReference type="SAM" id="Phobius"/>
    </source>
</evidence>
<evidence type="ECO:0000313" key="2">
    <source>
        <dbReference type="EMBL" id="KHG22854.1"/>
    </source>
</evidence>
<organism evidence="2 3">
    <name type="scientific">Gossypium arboreum</name>
    <name type="common">Tree cotton</name>
    <name type="synonym">Gossypium nanking</name>
    <dbReference type="NCBI Taxonomy" id="29729"/>
    <lineage>
        <taxon>Eukaryota</taxon>
        <taxon>Viridiplantae</taxon>
        <taxon>Streptophyta</taxon>
        <taxon>Embryophyta</taxon>
        <taxon>Tracheophyta</taxon>
        <taxon>Spermatophyta</taxon>
        <taxon>Magnoliopsida</taxon>
        <taxon>eudicotyledons</taxon>
        <taxon>Gunneridae</taxon>
        <taxon>Pentapetalae</taxon>
        <taxon>rosids</taxon>
        <taxon>malvids</taxon>
        <taxon>Malvales</taxon>
        <taxon>Malvaceae</taxon>
        <taxon>Malvoideae</taxon>
        <taxon>Gossypium</taxon>
    </lineage>
</organism>
<protein>
    <submittedName>
        <fullName evidence="2">Uncharacterized protein</fullName>
    </submittedName>
</protein>
<reference evidence="3" key="1">
    <citation type="submission" date="2014-09" db="EMBL/GenBank/DDBJ databases">
        <authorList>
            <person name="Mudge J."/>
            <person name="Ramaraj T."/>
            <person name="Lindquist I.E."/>
            <person name="Bharti A.K."/>
            <person name="Sundararajan A."/>
            <person name="Cameron C.T."/>
            <person name="Woodward J.E."/>
            <person name="May G.D."/>
            <person name="Brubaker C."/>
            <person name="Broadhvest J."/>
            <person name="Wilkins T.A."/>
        </authorList>
    </citation>
    <scope>NUCLEOTIDE SEQUENCE</scope>
    <source>
        <strain evidence="3">cv. AKA8401</strain>
    </source>
</reference>
<keyword evidence="1" id="KW-0472">Membrane</keyword>
<evidence type="ECO:0000313" key="3">
    <source>
        <dbReference type="Proteomes" id="UP000032142"/>
    </source>
</evidence>
<accession>A0A0B0PEJ1</accession>
<keyword evidence="3" id="KW-1185">Reference proteome</keyword>
<feature type="transmembrane region" description="Helical" evidence="1">
    <location>
        <begin position="25"/>
        <end position="42"/>
    </location>
</feature>
<gene>
    <name evidence="2" type="ORF">F383_29704</name>
</gene>
<name>A0A0B0PEJ1_GOSAR</name>
<sequence>MSRRCGGWWSGTLVRGVQREGSSNNFRFLFVWPLFGFIFGPVF</sequence>
<keyword evidence="1" id="KW-1133">Transmembrane helix</keyword>
<dbReference type="AlphaFoldDB" id="A0A0B0PEJ1"/>